<evidence type="ECO:0000256" key="2">
    <source>
        <dbReference type="ARBA" id="ARBA00005811"/>
    </source>
</evidence>
<dbReference type="Pfam" id="PF02472">
    <property type="entry name" value="ExbD"/>
    <property type="match status" value="1"/>
</dbReference>
<evidence type="ECO:0000256" key="3">
    <source>
        <dbReference type="ARBA" id="ARBA00022475"/>
    </source>
</evidence>
<dbReference type="Gene3D" id="3.30.420.270">
    <property type="match status" value="1"/>
</dbReference>
<evidence type="ECO:0000256" key="1">
    <source>
        <dbReference type="ARBA" id="ARBA00004162"/>
    </source>
</evidence>
<keyword evidence="5 8" id="KW-1133">Transmembrane helix</keyword>
<organism evidence="9 10">
    <name type="scientific">Sulfurimonas diazotrophicus</name>
    <dbReference type="NCBI Taxonomy" id="3131939"/>
    <lineage>
        <taxon>Bacteria</taxon>
        <taxon>Pseudomonadati</taxon>
        <taxon>Campylobacterota</taxon>
        <taxon>Epsilonproteobacteria</taxon>
        <taxon>Campylobacterales</taxon>
        <taxon>Sulfurimonadaceae</taxon>
        <taxon>Sulfurimonas</taxon>
    </lineage>
</organism>
<dbReference type="Proteomes" id="UP001447842">
    <property type="component" value="Chromosome"/>
</dbReference>
<dbReference type="RefSeq" id="WP_345972740.1">
    <property type="nucleotide sequence ID" value="NZ_CP147920.1"/>
</dbReference>
<dbReference type="PANTHER" id="PTHR30558:SF7">
    <property type="entry name" value="TOL-PAL SYSTEM PROTEIN TOLR"/>
    <property type="match status" value="1"/>
</dbReference>
<evidence type="ECO:0000313" key="9">
    <source>
        <dbReference type="EMBL" id="XAU15158.1"/>
    </source>
</evidence>
<evidence type="ECO:0000256" key="6">
    <source>
        <dbReference type="ARBA" id="ARBA00023136"/>
    </source>
</evidence>
<keyword evidence="7" id="KW-0653">Protein transport</keyword>
<feature type="transmembrane region" description="Helical" evidence="8">
    <location>
        <begin position="20"/>
        <end position="39"/>
    </location>
</feature>
<dbReference type="EMBL" id="CP147920">
    <property type="protein sequence ID" value="XAU15158.1"/>
    <property type="molecule type" value="Genomic_DNA"/>
</dbReference>
<evidence type="ECO:0000313" key="10">
    <source>
        <dbReference type="Proteomes" id="UP001447842"/>
    </source>
</evidence>
<keyword evidence="3" id="KW-1003">Cell membrane</keyword>
<protein>
    <submittedName>
        <fullName evidence="9">Biopolymer transporter ExbD</fullName>
    </submittedName>
</protein>
<keyword evidence="10" id="KW-1185">Reference proteome</keyword>
<comment type="similarity">
    <text evidence="2 7">Belongs to the ExbD/TolR family.</text>
</comment>
<gene>
    <name evidence="9" type="ORF">WCY31_00295</name>
</gene>
<comment type="subcellular location">
    <subcellularLocation>
        <location evidence="1">Cell membrane</location>
        <topology evidence="1">Single-pass membrane protein</topology>
    </subcellularLocation>
    <subcellularLocation>
        <location evidence="7">Cell membrane</location>
        <topology evidence="7">Single-pass type II membrane protein</topology>
    </subcellularLocation>
</comment>
<keyword evidence="4 7" id="KW-0812">Transmembrane</keyword>
<keyword evidence="6 8" id="KW-0472">Membrane</keyword>
<sequence>MSASAMEENQEISEINMTPFVDIVLVILIIFMATATFVAQGKIPVTLPKSSAQAGQKEPKKPTVITIEENGRYHLNDAEVSETQLRTRLQELNATQRAVGVIVRSDAQTPFAFVVKAIDWCKSAEVSKFAIQTQQEQTR</sequence>
<evidence type="ECO:0000256" key="7">
    <source>
        <dbReference type="RuleBase" id="RU003879"/>
    </source>
</evidence>
<dbReference type="InterPro" id="IPR003400">
    <property type="entry name" value="ExbD"/>
</dbReference>
<dbReference type="PANTHER" id="PTHR30558">
    <property type="entry name" value="EXBD MEMBRANE COMPONENT OF PMF-DRIVEN MACROMOLECULE IMPORT SYSTEM"/>
    <property type="match status" value="1"/>
</dbReference>
<name>A0ABZ3HBP5_9BACT</name>
<proteinExistence type="inferred from homology"/>
<evidence type="ECO:0000256" key="8">
    <source>
        <dbReference type="SAM" id="Phobius"/>
    </source>
</evidence>
<evidence type="ECO:0000256" key="4">
    <source>
        <dbReference type="ARBA" id="ARBA00022692"/>
    </source>
</evidence>
<reference evidence="9 10" key="1">
    <citation type="submission" date="2024-03" db="EMBL/GenBank/DDBJ databases">
        <title>Sulfurimonas sp. HSL3-1.</title>
        <authorList>
            <person name="Wang S."/>
        </authorList>
    </citation>
    <scope>NUCLEOTIDE SEQUENCE [LARGE SCALE GENOMIC DNA]</scope>
    <source>
        <strain evidence="9 10">HSL3-1</strain>
    </source>
</reference>
<keyword evidence="7" id="KW-0813">Transport</keyword>
<evidence type="ECO:0000256" key="5">
    <source>
        <dbReference type="ARBA" id="ARBA00022989"/>
    </source>
</evidence>
<accession>A0ABZ3HBP5</accession>